<dbReference type="GO" id="GO:0046872">
    <property type="term" value="F:metal ion binding"/>
    <property type="evidence" value="ECO:0007669"/>
    <property type="project" value="UniProtKB-KW"/>
</dbReference>
<evidence type="ECO:0000256" key="3">
    <source>
        <dbReference type="ARBA" id="ARBA00012133"/>
    </source>
</evidence>
<feature type="binding site" evidence="22">
    <location>
        <position position="74"/>
    </location>
    <ligand>
        <name>ATP</name>
        <dbReference type="ChEBI" id="CHEBI:30616"/>
    </ligand>
</feature>
<protein>
    <recommendedName>
        <fullName evidence="4 24">Diacylglycerol kinase</fullName>
        <ecNumber evidence="3 24">2.7.1.107</ecNumber>
    </recommendedName>
</protein>
<keyword evidence="17 24" id="KW-0472">Membrane</keyword>
<evidence type="ECO:0000256" key="18">
    <source>
        <dbReference type="ARBA" id="ARBA00023209"/>
    </source>
</evidence>
<keyword evidence="19 24" id="KW-1208">Phospholipid metabolism</keyword>
<evidence type="ECO:0000256" key="11">
    <source>
        <dbReference type="ARBA" id="ARBA00022741"/>
    </source>
</evidence>
<dbReference type="Gene3D" id="1.10.287.3610">
    <property type="match status" value="1"/>
</dbReference>
<evidence type="ECO:0000256" key="17">
    <source>
        <dbReference type="ARBA" id="ARBA00023136"/>
    </source>
</evidence>
<evidence type="ECO:0000256" key="13">
    <source>
        <dbReference type="ARBA" id="ARBA00022840"/>
    </source>
</evidence>
<dbReference type="AlphaFoldDB" id="A0A918WLS3"/>
<keyword evidence="26" id="KW-1185">Reference proteome</keyword>
<evidence type="ECO:0000313" key="26">
    <source>
        <dbReference type="Proteomes" id="UP000638981"/>
    </source>
</evidence>
<feature type="binding site" evidence="21">
    <location>
        <position position="53"/>
    </location>
    <ligand>
        <name>substrate</name>
    </ligand>
</feature>
<evidence type="ECO:0000256" key="12">
    <source>
        <dbReference type="ARBA" id="ARBA00022777"/>
    </source>
</evidence>
<accession>A0A918WLS3</accession>
<dbReference type="InterPro" id="IPR000829">
    <property type="entry name" value="DAGK"/>
</dbReference>
<comment type="caution">
    <text evidence="25">The sequence shown here is derived from an EMBL/GenBank/DDBJ whole genome shotgun (WGS) entry which is preliminary data.</text>
</comment>
<keyword evidence="15 24" id="KW-1133">Transmembrane helix</keyword>
<feature type="binding site" evidence="21">
    <location>
        <position position="96"/>
    </location>
    <ligand>
        <name>substrate</name>
    </ligand>
</feature>
<feature type="transmembrane region" description="Helical" evidence="24">
    <location>
        <begin position="54"/>
        <end position="73"/>
    </location>
</feature>
<evidence type="ECO:0000256" key="23">
    <source>
        <dbReference type="PIRSR" id="PIRSR600829-4"/>
    </source>
</evidence>
<dbReference type="InterPro" id="IPR033718">
    <property type="entry name" value="DAGK_prok"/>
</dbReference>
<dbReference type="PANTHER" id="PTHR34299:SF1">
    <property type="entry name" value="DIACYLGLYCEROL KINASE"/>
    <property type="match status" value="1"/>
</dbReference>
<reference evidence="25" key="1">
    <citation type="journal article" date="2014" name="Int. J. Syst. Evol. Microbiol.">
        <title>Complete genome sequence of Corynebacterium casei LMG S-19264T (=DSM 44701T), isolated from a smear-ripened cheese.</title>
        <authorList>
            <consortium name="US DOE Joint Genome Institute (JGI-PGF)"/>
            <person name="Walter F."/>
            <person name="Albersmeier A."/>
            <person name="Kalinowski J."/>
            <person name="Ruckert C."/>
        </authorList>
    </citation>
    <scope>NUCLEOTIDE SEQUENCE</scope>
    <source>
        <strain evidence="25">KCTC 23310</strain>
    </source>
</reference>
<dbReference type="PROSITE" id="PS01069">
    <property type="entry name" value="DAGK_PROKAR"/>
    <property type="match status" value="1"/>
</dbReference>
<comment type="function">
    <text evidence="24">Catalyzes the ATP-dependent phosphorylation of sn-l,2-diacylglycerol (DAG) to phosphatidic acid. Involved in the recycling of diacylglycerol produced as a by-product during membrane-derived oligosaccharide (MDO) biosynthesis.</text>
</comment>
<feature type="binding site" evidence="22">
    <location>
        <begin position="92"/>
        <end position="93"/>
    </location>
    <ligand>
        <name>ATP</name>
        <dbReference type="ChEBI" id="CHEBI:30616"/>
    </ligand>
</feature>
<feature type="binding site" evidence="22">
    <location>
        <position position="14"/>
    </location>
    <ligand>
        <name>ATP</name>
        <dbReference type="ChEBI" id="CHEBI:30616"/>
    </ligand>
</feature>
<dbReference type="CDD" id="cd14264">
    <property type="entry name" value="DAGK_IM"/>
    <property type="match status" value="1"/>
</dbReference>
<evidence type="ECO:0000256" key="6">
    <source>
        <dbReference type="ARBA" id="ARBA00022516"/>
    </source>
</evidence>
<dbReference type="GO" id="GO:0005886">
    <property type="term" value="C:plasma membrane"/>
    <property type="evidence" value="ECO:0007669"/>
    <property type="project" value="UniProtKB-SubCell"/>
</dbReference>
<evidence type="ECO:0000256" key="14">
    <source>
        <dbReference type="ARBA" id="ARBA00022842"/>
    </source>
</evidence>
<feature type="binding site" evidence="22">
    <location>
        <position position="7"/>
    </location>
    <ligand>
        <name>ATP</name>
        <dbReference type="ChEBI" id="CHEBI:30616"/>
    </ligand>
</feature>
<evidence type="ECO:0000256" key="15">
    <source>
        <dbReference type="ARBA" id="ARBA00022989"/>
    </source>
</evidence>
<evidence type="ECO:0000256" key="22">
    <source>
        <dbReference type="PIRSR" id="PIRSR600829-3"/>
    </source>
</evidence>
<dbReference type="GO" id="GO:0005524">
    <property type="term" value="F:ATP binding"/>
    <property type="evidence" value="ECO:0007669"/>
    <property type="project" value="UniProtKB-KW"/>
</dbReference>
<dbReference type="Proteomes" id="UP000638981">
    <property type="component" value="Unassembled WGS sequence"/>
</dbReference>
<keyword evidence="16 24" id="KW-0443">Lipid metabolism</keyword>
<dbReference type="GO" id="GO:0004143">
    <property type="term" value="F:ATP-dependent diacylglycerol kinase activity"/>
    <property type="evidence" value="ECO:0007669"/>
    <property type="project" value="UniProtKB-EC"/>
</dbReference>
<comment type="subcellular location">
    <subcellularLocation>
        <location evidence="1 24">Cell inner membrane</location>
        <topology evidence="1 24">Multi-pass membrane protein</topology>
    </subcellularLocation>
</comment>
<keyword evidence="10 23" id="KW-0479">Metal-binding</keyword>
<evidence type="ECO:0000256" key="9">
    <source>
        <dbReference type="ARBA" id="ARBA00022692"/>
    </source>
</evidence>
<keyword evidence="12 24" id="KW-0418">Kinase</keyword>
<feature type="binding site" evidence="23">
    <location>
        <position position="74"/>
    </location>
    <ligand>
        <name>a divalent metal cation</name>
        <dbReference type="ChEBI" id="CHEBI:60240"/>
    </ligand>
</feature>
<evidence type="ECO:0000256" key="19">
    <source>
        <dbReference type="ARBA" id="ARBA00023264"/>
    </source>
</evidence>
<dbReference type="Pfam" id="PF01219">
    <property type="entry name" value="DAGK_prokar"/>
    <property type="match status" value="1"/>
</dbReference>
<gene>
    <name evidence="25" type="ORF">GCM10007315_17280</name>
</gene>
<feature type="transmembrane region" description="Helical" evidence="24">
    <location>
        <begin position="94"/>
        <end position="115"/>
    </location>
</feature>
<evidence type="ECO:0000256" key="16">
    <source>
        <dbReference type="ARBA" id="ARBA00023098"/>
    </source>
</evidence>
<keyword evidence="7 24" id="KW-0997">Cell inner membrane</keyword>
<evidence type="ECO:0000256" key="2">
    <source>
        <dbReference type="ARBA" id="ARBA00005967"/>
    </source>
</evidence>
<organism evidence="25 26">
    <name type="scientific">Neogemmobacter tilapiae</name>
    <dbReference type="NCBI Taxonomy" id="875041"/>
    <lineage>
        <taxon>Bacteria</taxon>
        <taxon>Pseudomonadati</taxon>
        <taxon>Pseudomonadota</taxon>
        <taxon>Alphaproteobacteria</taxon>
        <taxon>Rhodobacterales</taxon>
        <taxon>Paracoccaceae</taxon>
        <taxon>Neogemmobacter</taxon>
    </lineage>
</organism>
<comment type="catalytic activity">
    <reaction evidence="24">
        <text>a 1,2-diacyl-sn-glycerol + ATP = a 1,2-diacyl-sn-glycero-3-phosphate + ADP + H(+)</text>
        <dbReference type="Rhea" id="RHEA:10272"/>
        <dbReference type="ChEBI" id="CHEBI:15378"/>
        <dbReference type="ChEBI" id="CHEBI:17815"/>
        <dbReference type="ChEBI" id="CHEBI:30616"/>
        <dbReference type="ChEBI" id="CHEBI:58608"/>
        <dbReference type="ChEBI" id="CHEBI:456216"/>
        <dbReference type="EC" id="2.7.1.107"/>
    </reaction>
</comment>
<evidence type="ECO:0000256" key="5">
    <source>
        <dbReference type="ARBA" id="ARBA00022475"/>
    </source>
</evidence>
<feature type="binding site" evidence="22">
    <location>
        <position position="26"/>
    </location>
    <ligand>
        <name>ATP</name>
        <dbReference type="ChEBI" id="CHEBI:30616"/>
    </ligand>
</feature>
<keyword evidence="8 24" id="KW-0808">Transferase</keyword>
<keyword evidence="9 24" id="KW-0812">Transmembrane</keyword>
<proteinExistence type="inferred from homology"/>
<name>A0A918WLS3_9RHOB</name>
<comment type="cofactor">
    <cofactor evidence="23">
        <name>Mg(2+)</name>
        <dbReference type="ChEBI" id="CHEBI:18420"/>
    </cofactor>
    <text evidence="23">Mn(2+), Zn(2+), Cd(2+) and Co(2+) support activity to lesser extents.</text>
</comment>
<evidence type="ECO:0000256" key="4">
    <source>
        <dbReference type="ARBA" id="ARBA00017575"/>
    </source>
</evidence>
<feature type="binding site" evidence="21">
    <location>
        <begin position="20"/>
        <end position="23"/>
    </location>
    <ligand>
        <name>substrate</name>
    </ligand>
</feature>
<comment type="caution">
    <text evidence="24">Lacks conserved residue(s) required for the propagation of feature annotation.</text>
</comment>
<keyword evidence="5" id="KW-1003">Cell membrane</keyword>
<dbReference type="EMBL" id="BMYJ01000004">
    <property type="protein sequence ID" value="GHC54818.1"/>
    <property type="molecule type" value="Genomic_DNA"/>
</dbReference>
<dbReference type="GO" id="GO:0006654">
    <property type="term" value="P:phosphatidic acid biosynthetic process"/>
    <property type="evidence" value="ECO:0007669"/>
    <property type="project" value="InterPro"/>
</dbReference>
<evidence type="ECO:0000256" key="21">
    <source>
        <dbReference type="PIRSR" id="PIRSR600829-2"/>
    </source>
</evidence>
<reference evidence="25" key="2">
    <citation type="submission" date="2020-09" db="EMBL/GenBank/DDBJ databases">
        <authorList>
            <person name="Sun Q."/>
            <person name="Kim S."/>
        </authorList>
    </citation>
    <scope>NUCLEOTIDE SEQUENCE</scope>
    <source>
        <strain evidence="25">KCTC 23310</strain>
    </source>
</reference>
<evidence type="ECO:0000256" key="8">
    <source>
        <dbReference type="ARBA" id="ARBA00022679"/>
    </source>
</evidence>
<dbReference type="RefSeq" id="WP_189411226.1">
    <property type="nucleotide sequence ID" value="NZ_BMYJ01000004.1"/>
</dbReference>
<sequence length="116" mass="12592">MIEDFKRWGKTARYSWQGWRATWAREKSLRQWAGLNAVSALAACLMDLSGGERALILALGILILVVELLNTAIEETVDFVSEAHDPRAGRAKDAGSAAVAVTALAWLVAWVALLLG</sequence>
<dbReference type="EC" id="2.7.1.107" evidence="3 24"/>
<feature type="binding site" evidence="23">
    <location>
        <position position="26"/>
    </location>
    <ligand>
        <name>a divalent metal cation</name>
        <dbReference type="ChEBI" id="CHEBI:60240"/>
    </ligand>
</feature>
<feature type="binding site" evidence="21">
    <location>
        <position position="7"/>
    </location>
    <ligand>
        <name>substrate</name>
    </ligand>
</feature>
<evidence type="ECO:0000256" key="10">
    <source>
        <dbReference type="ARBA" id="ARBA00022723"/>
    </source>
</evidence>
<dbReference type="PANTHER" id="PTHR34299">
    <property type="entry name" value="DIACYLGLYCEROL KINASE"/>
    <property type="match status" value="1"/>
</dbReference>
<keyword evidence="18" id="KW-0594">Phospholipid biosynthesis</keyword>
<feature type="binding site" evidence="21">
    <location>
        <position position="67"/>
    </location>
    <ligand>
        <name>substrate</name>
    </ligand>
</feature>
<keyword evidence="14 23" id="KW-0460">Magnesium</keyword>
<evidence type="ECO:0000256" key="1">
    <source>
        <dbReference type="ARBA" id="ARBA00004429"/>
    </source>
</evidence>
<evidence type="ECO:0000256" key="24">
    <source>
        <dbReference type="RuleBase" id="RU363065"/>
    </source>
</evidence>
<feature type="active site" description="Proton acceptor" evidence="20">
    <location>
        <position position="67"/>
    </location>
</feature>
<keyword evidence="11 22" id="KW-0547">Nucleotide-binding</keyword>
<comment type="similarity">
    <text evidence="2 24">Belongs to the bacterial diacylglycerol kinase family.</text>
</comment>
<evidence type="ECO:0000313" key="25">
    <source>
        <dbReference type="EMBL" id="GHC54818.1"/>
    </source>
</evidence>
<dbReference type="InterPro" id="IPR036945">
    <property type="entry name" value="DAGK_sf"/>
</dbReference>
<keyword evidence="13 22" id="KW-0067">ATP-binding</keyword>
<evidence type="ECO:0000256" key="20">
    <source>
        <dbReference type="PIRSR" id="PIRSR600829-1"/>
    </source>
</evidence>
<evidence type="ECO:0000256" key="7">
    <source>
        <dbReference type="ARBA" id="ARBA00022519"/>
    </source>
</evidence>
<keyword evidence="6" id="KW-0444">Lipid biosynthesis</keyword>